<accession>A0ABQ8GH65</accession>
<evidence type="ECO:0000313" key="3">
    <source>
        <dbReference type="Proteomes" id="UP000774617"/>
    </source>
</evidence>
<feature type="compositionally biased region" description="Polar residues" evidence="1">
    <location>
        <begin position="552"/>
        <end position="586"/>
    </location>
</feature>
<feature type="compositionally biased region" description="Basic and acidic residues" evidence="1">
    <location>
        <begin position="689"/>
        <end position="714"/>
    </location>
</feature>
<feature type="compositionally biased region" description="Basic and acidic residues" evidence="1">
    <location>
        <begin position="831"/>
        <end position="840"/>
    </location>
</feature>
<feature type="region of interest" description="Disordered" evidence="1">
    <location>
        <begin position="291"/>
        <end position="332"/>
    </location>
</feature>
<feature type="compositionally biased region" description="Acidic residues" evidence="1">
    <location>
        <begin position="769"/>
        <end position="790"/>
    </location>
</feature>
<feature type="compositionally biased region" description="Polar residues" evidence="1">
    <location>
        <begin position="189"/>
        <end position="205"/>
    </location>
</feature>
<feature type="compositionally biased region" description="Acidic residues" evidence="1">
    <location>
        <begin position="881"/>
        <end position="897"/>
    </location>
</feature>
<organism evidence="2 3">
    <name type="scientific">Macrophomina phaseolina</name>
    <dbReference type="NCBI Taxonomy" id="35725"/>
    <lineage>
        <taxon>Eukaryota</taxon>
        <taxon>Fungi</taxon>
        <taxon>Dikarya</taxon>
        <taxon>Ascomycota</taxon>
        <taxon>Pezizomycotina</taxon>
        <taxon>Dothideomycetes</taxon>
        <taxon>Dothideomycetes incertae sedis</taxon>
        <taxon>Botryosphaeriales</taxon>
        <taxon>Botryosphaeriaceae</taxon>
        <taxon>Macrophomina</taxon>
    </lineage>
</organism>
<feature type="compositionally biased region" description="Low complexity" evidence="1">
    <location>
        <begin position="716"/>
        <end position="725"/>
    </location>
</feature>
<name>A0ABQ8GH65_9PEZI</name>
<evidence type="ECO:0000256" key="1">
    <source>
        <dbReference type="SAM" id="MobiDB-lite"/>
    </source>
</evidence>
<proteinExistence type="predicted"/>
<reference evidence="2 3" key="1">
    <citation type="journal article" date="2021" name="Nat. Commun.">
        <title>Genetic determinants of endophytism in the Arabidopsis root mycobiome.</title>
        <authorList>
            <person name="Mesny F."/>
            <person name="Miyauchi S."/>
            <person name="Thiergart T."/>
            <person name="Pickel B."/>
            <person name="Atanasova L."/>
            <person name="Karlsson M."/>
            <person name="Huettel B."/>
            <person name="Barry K.W."/>
            <person name="Haridas S."/>
            <person name="Chen C."/>
            <person name="Bauer D."/>
            <person name="Andreopoulos W."/>
            <person name="Pangilinan J."/>
            <person name="LaButti K."/>
            <person name="Riley R."/>
            <person name="Lipzen A."/>
            <person name="Clum A."/>
            <person name="Drula E."/>
            <person name="Henrissat B."/>
            <person name="Kohler A."/>
            <person name="Grigoriev I.V."/>
            <person name="Martin F.M."/>
            <person name="Hacquard S."/>
        </authorList>
    </citation>
    <scope>NUCLEOTIDE SEQUENCE [LARGE SCALE GENOMIC DNA]</scope>
    <source>
        <strain evidence="2 3">MPI-SDFR-AT-0080</strain>
    </source>
</reference>
<feature type="region of interest" description="Disordered" evidence="1">
    <location>
        <begin position="512"/>
        <end position="935"/>
    </location>
</feature>
<feature type="region of interest" description="Disordered" evidence="1">
    <location>
        <begin position="1"/>
        <end position="279"/>
    </location>
</feature>
<comment type="caution">
    <text evidence="2">The sequence shown here is derived from an EMBL/GenBank/DDBJ whole genome shotgun (WGS) entry which is preliminary data.</text>
</comment>
<evidence type="ECO:0000313" key="2">
    <source>
        <dbReference type="EMBL" id="KAH7055817.1"/>
    </source>
</evidence>
<dbReference type="Pfam" id="PF10336">
    <property type="entry name" value="DUF2420"/>
    <property type="match status" value="1"/>
</dbReference>
<protein>
    <submittedName>
        <fullName evidence="2">Uncharacterized protein</fullName>
    </submittedName>
</protein>
<feature type="compositionally biased region" description="Basic and acidic residues" evidence="1">
    <location>
        <begin position="592"/>
        <end position="608"/>
    </location>
</feature>
<keyword evidence="3" id="KW-1185">Reference proteome</keyword>
<feature type="compositionally biased region" description="Acidic residues" evidence="1">
    <location>
        <begin position="66"/>
        <end position="78"/>
    </location>
</feature>
<dbReference type="EMBL" id="JAGTJR010000008">
    <property type="protein sequence ID" value="KAH7055817.1"/>
    <property type="molecule type" value="Genomic_DNA"/>
</dbReference>
<feature type="compositionally biased region" description="Polar residues" evidence="1">
    <location>
        <begin position="156"/>
        <end position="179"/>
    </location>
</feature>
<feature type="compositionally biased region" description="Basic and acidic residues" evidence="1">
    <location>
        <begin position="741"/>
        <end position="754"/>
    </location>
</feature>
<feature type="compositionally biased region" description="Acidic residues" evidence="1">
    <location>
        <begin position="621"/>
        <end position="630"/>
    </location>
</feature>
<gene>
    <name evidence="2" type="ORF">B0J12DRAFT_432247</name>
</gene>
<feature type="compositionally biased region" description="Basic and acidic residues" evidence="1">
    <location>
        <begin position="512"/>
        <end position="531"/>
    </location>
</feature>
<feature type="compositionally biased region" description="Acidic residues" evidence="1">
    <location>
        <begin position="841"/>
        <end position="854"/>
    </location>
</feature>
<dbReference type="Proteomes" id="UP000774617">
    <property type="component" value="Unassembled WGS sequence"/>
</dbReference>
<feature type="compositionally biased region" description="Polar residues" evidence="1">
    <location>
        <begin position="813"/>
        <end position="823"/>
    </location>
</feature>
<feature type="compositionally biased region" description="Polar residues" evidence="1">
    <location>
        <begin position="639"/>
        <end position="648"/>
    </location>
</feature>
<sequence length="935" mass="101457">MAMAAPNQPLPGLQVTAPDEDMEISDYERNADDIDIDIDLTVDPSHHEDENMDDDRSENDNRDDVMLDGDGNDDEDGMMQDNVSVPDEHLTDASDVGLVDIEVKEAPQAQPGAAQVDVEVQDSGQADDYIDYDDTIEAQAQAAPEYSQHGDVHQPVNDQNKLPTATDETTQQPSIQPQDAESVAMPQPTDLSQAPVSVEDQTQVQEFPVDPQVQSSGDIQGVPDHAVEELQQVENTAEPPSAPDFAQTVDVSRVAAATAEGTHPATEAPGSSHQDERGLEDGHQADITAAAEAPEQHGDSEQAAEQSNESFDFSHLPFDPNQNADEQSPHPGTSLHAVVVVYQGDEISLFPPDESDTSDSFYFLQDESLVHESIKTLLQACRQVLGETVREEDELEIDIAELGLCVSEDSIHATDTSFAQILDVYLQLHQLDGHQNPGPLYLTLNTKTRFSARMQSLHAAIADGRGLSQLSLLDNVTEEEAYVESEVGPEEQLYQEGDQHSVSEQVLGHDASRAGDVDDHSNVGAGMEHRPGVNTESPPDEGPNVPSEKHSPSLQSQERTSRSPAENETQSYVSPPTEKSQEQQPSEVVEDVPNKEESVPYVEDDPRTDGVVPENSHDNDQIDYDDGENADDAKDDASYRSSTLQGDNTPALLEESTPQRDHTSGLTVNDAGVATTAIAGLPRGGSFDKSAEAHSAEAYAESHEDKPAHEREEDPAPAADAEASAGVEYESANVDQQELSDADKELEQELERELNNQGASFDLPYDYPEVFDGDGEEYSADLEGGEEYSYEQETNGQETQEGEESHEGYTVVETGNTQESVNVADNGLPADHQDTPHGDGFEDAEADQTAENDLDGAHSATDKDLQVGLGERSQPNAHASDEDELDTIDYDDEELSEHDEAAVQSPSSGKRGWEELGQDEDEQADEQAPKKVKSE</sequence>
<feature type="compositionally biased region" description="Acidic residues" evidence="1">
    <location>
        <begin position="916"/>
        <end position="925"/>
    </location>
</feature>
<dbReference type="InterPro" id="IPR018822">
    <property type="entry name" value="UPF0646"/>
</dbReference>